<evidence type="ECO:0000313" key="2">
    <source>
        <dbReference type="Proteomes" id="UP000549394"/>
    </source>
</evidence>
<organism evidence="1 2">
    <name type="scientific">Dimorphilus gyrociliatus</name>
    <dbReference type="NCBI Taxonomy" id="2664684"/>
    <lineage>
        <taxon>Eukaryota</taxon>
        <taxon>Metazoa</taxon>
        <taxon>Spiralia</taxon>
        <taxon>Lophotrochozoa</taxon>
        <taxon>Annelida</taxon>
        <taxon>Polychaeta</taxon>
        <taxon>Polychaeta incertae sedis</taxon>
        <taxon>Dinophilidae</taxon>
        <taxon>Dimorphilus</taxon>
    </lineage>
</organism>
<accession>A0A7I8VW84</accession>
<dbReference type="AlphaFoldDB" id="A0A7I8VW84"/>
<protein>
    <submittedName>
        <fullName evidence="1">DgyrCDS8780</fullName>
    </submittedName>
</protein>
<dbReference type="InterPro" id="IPR008979">
    <property type="entry name" value="Galactose-bd-like_sf"/>
</dbReference>
<dbReference type="EMBL" id="CAJFCJ010000012">
    <property type="protein sequence ID" value="CAD5120208.1"/>
    <property type="molecule type" value="Genomic_DNA"/>
</dbReference>
<dbReference type="Proteomes" id="UP000549394">
    <property type="component" value="Unassembled WGS sequence"/>
</dbReference>
<dbReference type="Gene3D" id="2.60.120.260">
    <property type="entry name" value="Galactose-binding domain-like"/>
    <property type="match status" value="1"/>
</dbReference>
<keyword evidence="2" id="KW-1185">Reference proteome</keyword>
<sequence length="571" mass="65419">MAVNTIISNEAGESNVGASGKSSQLQALIDAEDSSLLSITSLILSSSIKLAEPIEECKIHISFKMIYMINLILIQVKSLLSYQNDLGVLVEIDDNPTPLCNPYESSLPSFNFNWLQLPCTGVGSSIRITNNQDKFSFEELEIYVTDSNNPNIYNVEYTDNTGPDLSSYINIAPKLMIVSHLKDRSHFVWTDQDITTCDNSWNLSENPSIIFCHVRKLKVFFIRFKVKEFGSVNFQVVGINGYSISLSENNFNRTYDIDLRNITWITDEIGVKETTKATVCEVEIYGNLLPYENVNLINNSNWKITSSNQLDSTLKNLTDEDWSTRVCSNVTAYFNSYYQTFPWISIDLDAVYNVSYIFVTLSRVTNLDVTLTDYEIPRNYSEYSLHQVRRVCKLNLEISWSNLITCVKETRGKFLIFTAKEQQSLQLCEVSVFGSIYNKDYSLSRLPMIEKPNSHFLTRDSIVELLCQFSVISIHVIAFETITEDYSIMAAINNTEEKYTQIFHYKHSDYGDHKNGTKNAFDLSEPFLCRFLWLKSSKDMNITIEIYGHLRHKSNNHSATLYNVLYISIKL</sequence>
<comment type="caution">
    <text evidence="1">The sequence shown here is derived from an EMBL/GenBank/DDBJ whole genome shotgun (WGS) entry which is preliminary data.</text>
</comment>
<evidence type="ECO:0000313" key="1">
    <source>
        <dbReference type="EMBL" id="CAD5120208.1"/>
    </source>
</evidence>
<proteinExistence type="predicted"/>
<reference evidence="1 2" key="1">
    <citation type="submission" date="2020-08" db="EMBL/GenBank/DDBJ databases">
        <authorList>
            <person name="Hejnol A."/>
        </authorList>
    </citation>
    <scope>NUCLEOTIDE SEQUENCE [LARGE SCALE GENOMIC DNA]</scope>
</reference>
<gene>
    <name evidence="1" type="ORF">DGYR_LOCUS8332</name>
</gene>
<dbReference type="SUPFAM" id="SSF49785">
    <property type="entry name" value="Galactose-binding domain-like"/>
    <property type="match status" value="1"/>
</dbReference>
<name>A0A7I8VW84_9ANNE</name>